<evidence type="ECO:0000313" key="3">
    <source>
        <dbReference type="EMBL" id="KAK9087010.1"/>
    </source>
</evidence>
<dbReference type="InterPro" id="IPR037029">
    <property type="entry name" value="Alliinase_N_sf"/>
</dbReference>
<feature type="domain" description="Alliinase C-terminal" evidence="2">
    <location>
        <begin position="31"/>
        <end position="82"/>
    </location>
</feature>
<dbReference type="Pfam" id="PF04864">
    <property type="entry name" value="Alliinase_C"/>
    <property type="match status" value="1"/>
</dbReference>
<gene>
    <name evidence="3" type="ORF">Syun_029404</name>
</gene>
<evidence type="ECO:0000313" key="4">
    <source>
        <dbReference type="Proteomes" id="UP001420932"/>
    </source>
</evidence>
<dbReference type="Proteomes" id="UP001420932">
    <property type="component" value="Unassembled WGS sequence"/>
</dbReference>
<organism evidence="3 4">
    <name type="scientific">Stephania yunnanensis</name>
    <dbReference type="NCBI Taxonomy" id="152371"/>
    <lineage>
        <taxon>Eukaryota</taxon>
        <taxon>Viridiplantae</taxon>
        <taxon>Streptophyta</taxon>
        <taxon>Embryophyta</taxon>
        <taxon>Tracheophyta</taxon>
        <taxon>Spermatophyta</taxon>
        <taxon>Magnoliopsida</taxon>
        <taxon>Ranunculales</taxon>
        <taxon>Menispermaceae</taxon>
        <taxon>Menispermoideae</taxon>
        <taxon>Cissampelideae</taxon>
        <taxon>Stephania</taxon>
    </lineage>
</organism>
<dbReference type="EMBL" id="JBBNAF010000013">
    <property type="protein sequence ID" value="KAK9087010.1"/>
    <property type="molecule type" value="Genomic_DNA"/>
</dbReference>
<sequence>MGRSWLLQTSSSSIVDDHIVGILCSWSHIGYWMKSAESTVTVVSGWHRMSYLYEDGSYISRELEKVIRRLHEVVGNANTKRKLTFASLDSLKSRAWIDFRSVDTALLLLPTKMSELIFTTIVNLLTPTSLLDFQNRASYKRMKNYLDVNSIGSSRDTQLRMLKCEEKEYRNFHVMLRAAGIMGWNGEAPRGREKKANVCSQIL</sequence>
<dbReference type="Gene3D" id="2.10.25.30">
    <property type="entry name" value="EGF-like, alliinase"/>
    <property type="match status" value="1"/>
</dbReference>
<proteinExistence type="predicted"/>
<reference evidence="3 4" key="1">
    <citation type="submission" date="2024-01" db="EMBL/GenBank/DDBJ databases">
        <title>Genome assemblies of Stephania.</title>
        <authorList>
            <person name="Yang L."/>
        </authorList>
    </citation>
    <scope>NUCLEOTIDE SEQUENCE [LARGE SCALE GENOMIC DNA]</scope>
    <source>
        <strain evidence="3">YNDBR</strain>
        <tissue evidence="3">Leaf</tissue>
    </source>
</reference>
<comment type="caution">
    <text evidence="3">The sequence shown here is derived from an EMBL/GenBank/DDBJ whole genome shotgun (WGS) entry which is preliminary data.</text>
</comment>
<keyword evidence="4" id="KW-1185">Reference proteome</keyword>
<dbReference type="GO" id="GO:0016846">
    <property type="term" value="F:carbon-sulfur lyase activity"/>
    <property type="evidence" value="ECO:0007669"/>
    <property type="project" value="InterPro"/>
</dbReference>
<dbReference type="InterPro" id="IPR006948">
    <property type="entry name" value="Alliinase_C"/>
</dbReference>
<name>A0AAP0E5A9_9MAGN</name>
<protein>
    <recommendedName>
        <fullName evidence="2">Alliinase C-terminal domain-containing protein</fullName>
    </recommendedName>
</protein>
<dbReference type="AlphaFoldDB" id="A0AAP0E5A9"/>
<evidence type="ECO:0000259" key="2">
    <source>
        <dbReference type="Pfam" id="PF04864"/>
    </source>
</evidence>
<evidence type="ECO:0000256" key="1">
    <source>
        <dbReference type="ARBA" id="ARBA00001933"/>
    </source>
</evidence>
<accession>A0AAP0E5A9</accession>
<comment type="cofactor">
    <cofactor evidence="1">
        <name>pyridoxal 5'-phosphate</name>
        <dbReference type="ChEBI" id="CHEBI:597326"/>
    </cofactor>
</comment>